<dbReference type="EMBL" id="DUZY01000004">
    <property type="protein sequence ID" value="DAD36879.1"/>
    <property type="molecule type" value="Genomic_DNA"/>
</dbReference>
<name>A0A822Z052_NELNU</name>
<gene>
    <name evidence="1" type="ORF">HUJ06_007520</name>
</gene>
<sequence length="58" mass="6701">MGCSIVLLYFKQAIFMDDQLFDAIKVVNGLSCSTHIGRILYLSWWLRNLLDTLKCFGE</sequence>
<reference evidence="1 2" key="1">
    <citation type="journal article" date="2020" name="Mol. Biol. Evol.">
        <title>Distinct Expression and Methylation Patterns for Genes with Different Fates following a Single Whole-Genome Duplication in Flowering Plants.</title>
        <authorList>
            <person name="Shi T."/>
            <person name="Rahmani R.S."/>
            <person name="Gugger P.F."/>
            <person name="Wang M."/>
            <person name="Li H."/>
            <person name="Zhang Y."/>
            <person name="Li Z."/>
            <person name="Wang Q."/>
            <person name="Van de Peer Y."/>
            <person name="Marchal K."/>
            <person name="Chen J."/>
        </authorList>
    </citation>
    <scope>NUCLEOTIDE SEQUENCE [LARGE SCALE GENOMIC DNA]</scope>
    <source>
        <tissue evidence="1">Leaf</tissue>
    </source>
</reference>
<proteinExistence type="predicted"/>
<evidence type="ECO:0000313" key="2">
    <source>
        <dbReference type="Proteomes" id="UP000607653"/>
    </source>
</evidence>
<dbReference type="Proteomes" id="UP000607653">
    <property type="component" value="Unassembled WGS sequence"/>
</dbReference>
<dbReference type="AlphaFoldDB" id="A0A822Z052"/>
<protein>
    <submittedName>
        <fullName evidence="1">Uncharacterized protein</fullName>
    </submittedName>
</protein>
<comment type="caution">
    <text evidence="1">The sequence shown here is derived from an EMBL/GenBank/DDBJ whole genome shotgun (WGS) entry which is preliminary data.</text>
</comment>
<keyword evidence="2" id="KW-1185">Reference proteome</keyword>
<evidence type="ECO:0000313" key="1">
    <source>
        <dbReference type="EMBL" id="DAD36879.1"/>
    </source>
</evidence>
<accession>A0A822Z052</accession>
<organism evidence="1 2">
    <name type="scientific">Nelumbo nucifera</name>
    <name type="common">Sacred lotus</name>
    <dbReference type="NCBI Taxonomy" id="4432"/>
    <lineage>
        <taxon>Eukaryota</taxon>
        <taxon>Viridiplantae</taxon>
        <taxon>Streptophyta</taxon>
        <taxon>Embryophyta</taxon>
        <taxon>Tracheophyta</taxon>
        <taxon>Spermatophyta</taxon>
        <taxon>Magnoliopsida</taxon>
        <taxon>Proteales</taxon>
        <taxon>Nelumbonaceae</taxon>
        <taxon>Nelumbo</taxon>
    </lineage>
</organism>